<reference evidence="3" key="1">
    <citation type="submission" date="2022-08" db="EMBL/GenBank/DDBJ databases">
        <title>The genomic sequence of strain Paenibacillus sp. SCIV0701.</title>
        <authorList>
            <person name="Zhao H."/>
        </authorList>
    </citation>
    <scope>NUCLEOTIDE SEQUENCE</scope>
    <source>
        <strain evidence="3">SCIV0701</strain>
    </source>
</reference>
<dbReference type="SUPFAM" id="SSF55797">
    <property type="entry name" value="PR-1-like"/>
    <property type="match status" value="1"/>
</dbReference>
<dbReference type="PANTHER" id="PTHR31157">
    <property type="entry name" value="SCP DOMAIN-CONTAINING PROTEIN"/>
    <property type="match status" value="1"/>
</dbReference>
<proteinExistence type="predicted"/>
<comment type="caution">
    <text evidence="3">The sequence shown here is derived from an EMBL/GenBank/DDBJ whole genome shotgun (WGS) entry which is preliminary data.</text>
</comment>
<dbReference type="Gene3D" id="3.40.33.10">
    <property type="entry name" value="CAP"/>
    <property type="match status" value="1"/>
</dbReference>
<dbReference type="CDD" id="cd05379">
    <property type="entry name" value="CAP_bacterial"/>
    <property type="match status" value="1"/>
</dbReference>
<gene>
    <name evidence="3" type="ORF">NQZ67_13975</name>
</gene>
<dbReference type="Pfam" id="PF14504">
    <property type="entry name" value="CAP_assoc_N"/>
    <property type="match status" value="1"/>
</dbReference>
<name>A0A9X2MN61_9BACL</name>
<dbReference type="EMBL" id="JANIPJ010000009">
    <property type="protein sequence ID" value="MCR2804988.1"/>
    <property type="molecule type" value="Genomic_DNA"/>
</dbReference>
<evidence type="ECO:0000259" key="2">
    <source>
        <dbReference type="Pfam" id="PF14504"/>
    </source>
</evidence>
<dbReference type="AlphaFoldDB" id="A0A9X2MN61"/>
<dbReference type="InterPro" id="IPR035940">
    <property type="entry name" value="CAP_sf"/>
</dbReference>
<feature type="domain" description="CAP-associated" evidence="2">
    <location>
        <begin position="166"/>
        <end position="222"/>
    </location>
</feature>
<protein>
    <submittedName>
        <fullName evidence="3">CAP domain-containing protein</fullName>
    </submittedName>
</protein>
<evidence type="ECO:0000313" key="3">
    <source>
        <dbReference type="EMBL" id="MCR2804988.1"/>
    </source>
</evidence>
<accession>A0A9X2MN61</accession>
<dbReference type="PANTHER" id="PTHR31157:SF1">
    <property type="entry name" value="SCP DOMAIN-CONTAINING PROTEIN"/>
    <property type="match status" value="1"/>
</dbReference>
<dbReference type="InterPro" id="IPR014044">
    <property type="entry name" value="CAP_dom"/>
</dbReference>
<evidence type="ECO:0000313" key="4">
    <source>
        <dbReference type="Proteomes" id="UP001141950"/>
    </source>
</evidence>
<dbReference type="InterPro" id="IPR029410">
    <property type="entry name" value="CAP_assoc"/>
</dbReference>
<organism evidence="3 4">
    <name type="scientific">Paenibacillus soyae</name>
    <dbReference type="NCBI Taxonomy" id="2969249"/>
    <lineage>
        <taxon>Bacteria</taxon>
        <taxon>Bacillati</taxon>
        <taxon>Bacillota</taxon>
        <taxon>Bacilli</taxon>
        <taxon>Bacillales</taxon>
        <taxon>Paenibacillaceae</taxon>
        <taxon>Paenibacillus</taxon>
    </lineage>
</organism>
<dbReference type="Pfam" id="PF00188">
    <property type="entry name" value="CAP"/>
    <property type="match status" value="1"/>
</dbReference>
<sequence length="427" mass="47133">MGKLIHCLGRERRSCERVRGRNVPAGQAGDGSGVYGAAAKGIRSHEQIGLGGSSLWYIPYYDYVNGLGWPVSYTNDRGSFLRGQAALLMATAVRGETLSELEAIQWLLDEEISKGRTSATVEGYAPKGGVTRAEALTFIYMLKQHSAKLSTTKLPAAGNGLYGIQIGDPIDKLIDFRGQPDRIDPSDYAIKWHVYSGGGKYDQFAMYGVQDNRVVAAFSPSRTGWKLQNGLANGLTLASAKQKIGAVTGIQQDDIYYSYVAAGSRTYLFVDTIDQNKVVGILQRKEGIPLTTPRDGNLRDAMELQLFDLVNAERAARGIPVLMWDKLANKSARLHSEDMRDKNYFSHTNKENKSAFDRMEAQGINFQYAAENIAAGQKDSFLAHYSFLNSESHRKSLLDSKLTKLGVGIALGGSYKQYYTQHFYTPF</sequence>
<feature type="domain" description="SCP" evidence="1">
    <location>
        <begin position="307"/>
        <end position="423"/>
    </location>
</feature>
<evidence type="ECO:0000259" key="1">
    <source>
        <dbReference type="Pfam" id="PF00188"/>
    </source>
</evidence>
<keyword evidence="4" id="KW-1185">Reference proteome</keyword>
<dbReference type="Proteomes" id="UP001141950">
    <property type="component" value="Unassembled WGS sequence"/>
</dbReference>